<evidence type="ECO:0000313" key="3">
    <source>
        <dbReference type="Proteomes" id="UP000190683"/>
    </source>
</evidence>
<sequence length="115" mass="13279">MTAIRLAVLICVTSLLNGCILFMFADRSGPLESWEHYYKKRKHDTPFEVVQVDMLHCGFDNPRNTSELFNKDLNQHITAEICMENKGYHKIVLPKGVCHRYPDSSPCQARQKNPK</sequence>
<dbReference type="Proteomes" id="UP000190683">
    <property type="component" value="Unassembled WGS sequence"/>
</dbReference>
<dbReference type="AlphaFoldDB" id="A0A1T0CSK5"/>
<proteinExistence type="predicted"/>
<organism evidence="2 3">
    <name type="scientific">Moraxella porci DSM 25326</name>
    <dbReference type="NCBI Taxonomy" id="573983"/>
    <lineage>
        <taxon>Bacteria</taxon>
        <taxon>Pseudomonadati</taxon>
        <taxon>Pseudomonadota</taxon>
        <taxon>Gammaproteobacteria</taxon>
        <taxon>Moraxellales</taxon>
        <taxon>Moraxellaceae</taxon>
        <taxon>Moraxella</taxon>
    </lineage>
</organism>
<dbReference type="STRING" id="573983.B0681_04695"/>
<evidence type="ECO:0000313" key="2">
    <source>
        <dbReference type="EMBL" id="OOS25325.1"/>
    </source>
</evidence>
<gene>
    <name evidence="2" type="ORF">B0681_04695</name>
</gene>
<dbReference type="EMBL" id="MUYV01000005">
    <property type="protein sequence ID" value="OOS25325.1"/>
    <property type="molecule type" value="Genomic_DNA"/>
</dbReference>
<evidence type="ECO:0000256" key="1">
    <source>
        <dbReference type="SAM" id="Phobius"/>
    </source>
</evidence>
<keyword evidence="1" id="KW-0472">Membrane</keyword>
<accession>A0A1T0CSK5</accession>
<name>A0A1T0CSK5_9GAMM</name>
<protein>
    <submittedName>
        <fullName evidence="2">Uncharacterized protein</fullName>
    </submittedName>
</protein>
<keyword evidence="1" id="KW-0812">Transmembrane</keyword>
<feature type="transmembrane region" description="Helical" evidence="1">
    <location>
        <begin position="6"/>
        <end position="25"/>
    </location>
</feature>
<dbReference type="RefSeq" id="WP_078317594.1">
    <property type="nucleotide sequence ID" value="NZ_MUYV01000005.1"/>
</dbReference>
<keyword evidence="3" id="KW-1185">Reference proteome</keyword>
<reference evidence="2 3" key="1">
    <citation type="submission" date="2017-02" db="EMBL/GenBank/DDBJ databases">
        <title>Draft genome sequence of Moraxella porci CCUG 54912T type strain.</title>
        <authorList>
            <person name="Salva-Serra F."/>
            <person name="Engstrom-Jakobsson H."/>
            <person name="Thorell K."/>
            <person name="Jaen-Luchoro D."/>
            <person name="Gonzales-Siles L."/>
            <person name="Karlsson R."/>
            <person name="Yazdan S."/>
            <person name="Boulund F."/>
            <person name="Johnning A."/>
            <person name="Engstrand L."/>
            <person name="Kristiansson E."/>
            <person name="Moore E."/>
        </authorList>
    </citation>
    <scope>NUCLEOTIDE SEQUENCE [LARGE SCALE GENOMIC DNA]</scope>
    <source>
        <strain evidence="2 3">CCUG 54912</strain>
    </source>
</reference>
<comment type="caution">
    <text evidence="2">The sequence shown here is derived from an EMBL/GenBank/DDBJ whole genome shotgun (WGS) entry which is preliminary data.</text>
</comment>
<keyword evidence="1" id="KW-1133">Transmembrane helix</keyword>